<evidence type="ECO:0000313" key="1">
    <source>
        <dbReference type="EMBL" id="KAJ9117588.1"/>
    </source>
</evidence>
<keyword evidence="2" id="KW-1185">Reference proteome</keyword>
<evidence type="ECO:0000313" key="2">
    <source>
        <dbReference type="Proteomes" id="UP001243375"/>
    </source>
</evidence>
<comment type="caution">
    <text evidence="1">The sequence shown here is derived from an EMBL/GenBank/DDBJ whole genome shotgun (WGS) entry which is preliminary data.</text>
</comment>
<proteinExistence type="predicted"/>
<reference evidence="1" key="1">
    <citation type="submission" date="2023-04" db="EMBL/GenBank/DDBJ databases">
        <title>Draft Genome sequencing of Naganishia species isolated from polar environments using Oxford Nanopore Technology.</title>
        <authorList>
            <person name="Leo P."/>
            <person name="Venkateswaran K."/>
        </authorList>
    </citation>
    <scope>NUCLEOTIDE SEQUENCE</scope>
    <source>
        <strain evidence="1">MNA-CCFEE 5425</strain>
    </source>
</reference>
<protein>
    <submittedName>
        <fullName evidence="1">Uncharacterized protein</fullName>
    </submittedName>
</protein>
<gene>
    <name evidence="1" type="ORF">QFC22_004438</name>
</gene>
<sequence>MLQFYHQELDSVTYYSAASNRCLNFERIEIDTGTSSRAVTNGSFPHGFSSPMSRSPSDISSPDRSKLPTVPSSHSEGILKPEELFPAQLEARVLENEHCLDRYTSSPYPLHGQFLQQDAKKAKALPASDVKQRIRELLEAKNEASFKKACAQAAAMKKKEQLETK</sequence>
<organism evidence="1 2">
    <name type="scientific">Naganishia vaughanmartiniae</name>
    <dbReference type="NCBI Taxonomy" id="1424756"/>
    <lineage>
        <taxon>Eukaryota</taxon>
        <taxon>Fungi</taxon>
        <taxon>Dikarya</taxon>
        <taxon>Basidiomycota</taxon>
        <taxon>Agaricomycotina</taxon>
        <taxon>Tremellomycetes</taxon>
        <taxon>Filobasidiales</taxon>
        <taxon>Filobasidiaceae</taxon>
        <taxon>Naganishia</taxon>
    </lineage>
</organism>
<dbReference type="EMBL" id="JASBWU010000012">
    <property type="protein sequence ID" value="KAJ9117588.1"/>
    <property type="molecule type" value="Genomic_DNA"/>
</dbReference>
<dbReference type="Proteomes" id="UP001243375">
    <property type="component" value="Unassembled WGS sequence"/>
</dbReference>
<name>A0ACC2X1J3_9TREE</name>
<accession>A0ACC2X1J3</accession>